<comment type="caution">
    <text evidence="4">The sequence shown here is derived from an EMBL/GenBank/DDBJ whole genome shotgun (WGS) entry which is preliminary data.</text>
</comment>
<feature type="domain" description="FecR protein" evidence="2">
    <location>
        <begin position="187"/>
        <end position="281"/>
    </location>
</feature>
<dbReference type="Pfam" id="PF04773">
    <property type="entry name" value="FecR"/>
    <property type="match status" value="1"/>
</dbReference>
<dbReference type="PANTHER" id="PTHR30273">
    <property type="entry name" value="PERIPLASMIC SIGNAL SENSOR AND SIGMA FACTOR ACTIVATOR FECR-RELATED"/>
    <property type="match status" value="1"/>
</dbReference>
<sequence length="394" mass="43892">MANGNPEEIQRIIFLIAGQLNGSLTTQEQMELENWLSEDSDNQGLYDELTDADFRSGVLQEWRPETAERSLDKIKEKITQQKKPVLWRRIVAAASVIIALSAGTYFILHKTEPQNTVVHQPKDFAPGSNKATLTLANGQKIILTKGLTGQLAQQGNTAIRVNDSNNITYTADQQTSTGQTVSYNTLATAKGEQSPYPLVLADGTKVWLNAESSITFPTAFPGRERIVNITGEAYFEVAHNEKQLFKVNYQGQTIEDIGTEFNINAYDDEPVQKTTLIEGSIRIGNSEHSAILKPGQAAIRKAGTDDIKVNPANTAEATAWKNGLFKFNRTDIKTVMRQIARWYDVDIRYEGALPKKTLSGEIYRSVNASEVLQLLQYANVKFRIEKKTIIILPE</sequence>
<dbReference type="Gene3D" id="2.60.120.1440">
    <property type="match status" value="1"/>
</dbReference>
<protein>
    <submittedName>
        <fullName evidence="4">FecR family protein</fullName>
    </submittedName>
</protein>
<gene>
    <name evidence="4" type="ORF">BDD43_0083</name>
</gene>
<reference evidence="4 5" key="1">
    <citation type="submission" date="2018-10" db="EMBL/GenBank/DDBJ databases">
        <title>Genomic Encyclopedia of Archaeal and Bacterial Type Strains, Phase II (KMG-II): from individual species to whole genera.</title>
        <authorList>
            <person name="Goeker M."/>
        </authorList>
    </citation>
    <scope>NUCLEOTIDE SEQUENCE [LARGE SCALE GENOMIC DNA]</scope>
    <source>
        <strain evidence="4 5">DSM 18602</strain>
    </source>
</reference>
<dbReference type="AlphaFoldDB" id="A0A495IT90"/>
<evidence type="ECO:0000259" key="2">
    <source>
        <dbReference type="Pfam" id="PF04773"/>
    </source>
</evidence>
<keyword evidence="1" id="KW-0472">Membrane</keyword>
<dbReference type="OrthoDB" id="1099963at2"/>
<keyword evidence="1" id="KW-1133">Transmembrane helix</keyword>
<dbReference type="InterPro" id="IPR032508">
    <property type="entry name" value="FecR_C"/>
</dbReference>
<feature type="transmembrane region" description="Helical" evidence="1">
    <location>
        <begin position="90"/>
        <end position="108"/>
    </location>
</feature>
<accession>A0A495IT90</accession>
<dbReference type="InterPro" id="IPR012373">
    <property type="entry name" value="Ferrdict_sens_TM"/>
</dbReference>
<dbReference type="RefSeq" id="WP_121195615.1">
    <property type="nucleotide sequence ID" value="NZ_RBKU01000001.1"/>
</dbReference>
<keyword evidence="1" id="KW-0812">Transmembrane</keyword>
<evidence type="ECO:0000313" key="4">
    <source>
        <dbReference type="EMBL" id="RKR79996.1"/>
    </source>
</evidence>
<dbReference type="EMBL" id="RBKU01000001">
    <property type="protein sequence ID" value="RKR79996.1"/>
    <property type="molecule type" value="Genomic_DNA"/>
</dbReference>
<dbReference type="Pfam" id="PF16344">
    <property type="entry name" value="FecR_C"/>
    <property type="match status" value="1"/>
</dbReference>
<dbReference type="InterPro" id="IPR006860">
    <property type="entry name" value="FecR"/>
</dbReference>
<dbReference type="GO" id="GO:0016989">
    <property type="term" value="F:sigma factor antagonist activity"/>
    <property type="evidence" value="ECO:0007669"/>
    <property type="project" value="TreeGrafter"/>
</dbReference>
<dbReference type="Gene3D" id="3.55.50.30">
    <property type="match status" value="1"/>
</dbReference>
<dbReference type="PANTHER" id="PTHR30273:SF2">
    <property type="entry name" value="PROTEIN FECR"/>
    <property type="match status" value="1"/>
</dbReference>
<evidence type="ECO:0000313" key="5">
    <source>
        <dbReference type="Proteomes" id="UP000268007"/>
    </source>
</evidence>
<proteinExistence type="predicted"/>
<organism evidence="4 5">
    <name type="scientific">Mucilaginibacter gracilis</name>
    <dbReference type="NCBI Taxonomy" id="423350"/>
    <lineage>
        <taxon>Bacteria</taxon>
        <taxon>Pseudomonadati</taxon>
        <taxon>Bacteroidota</taxon>
        <taxon>Sphingobacteriia</taxon>
        <taxon>Sphingobacteriales</taxon>
        <taxon>Sphingobacteriaceae</taxon>
        <taxon>Mucilaginibacter</taxon>
    </lineage>
</organism>
<name>A0A495IT90_9SPHI</name>
<feature type="domain" description="Protein FecR C-terminal" evidence="3">
    <location>
        <begin position="325"/>
        <end position="391"/>
    </location>
</feature>
<evidence type="ECO:0000259" key="3">
    <source>
        <dbReference type="Pfam" id="PF16344"/>
    </source>
</evidence>
<keyword evidence="5" id="KW-1185">Reference proteome</keyword>
<evidence type="ECO:0000256" key="1">
    <source>
        <dbReference type="SAM" id="Phobius"/>
    </source>
</evidence>
<dbReference type="Proteomes" id="UP000268007">
    <property type="component" value="Unassembled WGS sequence"/>
</dbReference>